<evidence type="ECO:0000256" key="2">
    <source>
        <dbReference type="ARBA" id="ARBA00022679"/>
    </source>
</evidence>
<dbReference type="EMBL" id="CP031222">
    <property type="protein sequence ID" value="AXI01769.1"/>
    <property type="molecule type" value="Genomic_DNA"/>
</dbReference>
<reference evidence="3 4" key="1">
    <citation type="submission" date="2018-07" db="EMBL/GenBank/DDBJ databases">
        <title>Genome sequencing of Moraxellaceae gen. HYN0046.</title>
        <authorList>
            <person name="Kim M."/>
            <person name="Yi H."/>
        </authorList>
    </citation>
    <scope>NUCLEOTIDE SEQUENCE [LARGE SCALE GENOMIC DNA]</scope>
    <source>
        <strain evidence="3 4">HYN0046</strain>
    </source>
</reference>
<keyword evidence="4" id="KW-1185">Reference proteome</keyword>
<protein>
    <submittedName>
        <fullName evidence="3">Leucine carboxyl methyltransferase</fullName>
    </submittedName>
</protein>
<dbReference type="GO" id="GO:0008168">
    <property type="term" value="F:methyltransferase activity"/>
    <property type="evidence" value="ECO:0007669"/>
    <property type="project" value="UniProtKB-KW"/>
</dbReference>
<dbReference type="PANTHER" id="PTHR43619:SF2">
    <property type="entry name" value="S-ADENOSYL-L-METHIONINE-DEPENDENT METHYLTRANSFERASES SUPERFAMILY PROTEIN"/>
    <property type="match status" value="1"/>
</dbReference>
<sequence length="282" mass="32151">MAESPHRHISFTAHYTGYIWFQEGISHPVLASSKGRFLAKMVSPLESWAELIIGDSMRSTLRQRHQLIDRQLDRFLAAHPDAQVLEIATGLSPRGWRYRQKHPNLVYVEADLPDMAAAKRSALMQIENPQPRIEAVDLFGEGFQQLLSTFDESKPLVIISEGLVNYFTKDMLHDLWTQLSTGLRRFKVGIYLTDIYPEPITRRLGRLIWQSSKLLRIMSRSAFAFHFISPVEIIDAMKQAGFSDIKVFQPAFENSNSVGNSDAENQKTKHLGDLVWVIEAKA</sequence>
<dbReference type="InterPro" id="IPR007213">
    <property type="entry name" value="Ppm1/Ppm2/Tcmp"/>
</dbReference>
<dbReference type="GO" id="GO:0032259">
    <property type="term" value="P:methylation"/>
    <property type="evidence" value="ECO:0007669"/>
    <property type="project" value="UniProtKB-KW"/>
</dbReference>
<organism evidence="3 4">
    <name type="scientific">Aquirhabdus parva</name>
    <dbReference type="NCBI Taxonomy" id="2283318"/>
    <lineage>
        <taxon>Bacteria</taxon>
        <taxon>Pseudomonadati</taxon>
        <taxon>Pseudomonadota</taxon>
        <taxon>Gammaproteobacteria</taxon>
        <taxon>Moraxellales</taxon>
        <taxon>Moraxellaceae</taxon>
        <taxon>Aquirhabdus</taxon>
    </lineage>
</organism>
<dbReference type="InterPro" id="IPR029063">
    <property type="entry name" value="SAM-dependent_MTases_sf"/>
</dbReference>
<name>A0A345P3B0_9GAMM</name>
<accession>A0A345P3B0</accession>
<proteinExistence type="predicted"/>
<dbReference type="Proteomes" id="UP000253940">
    <property type="component" value="Chromosome"/>
</dbReference>
<evidence type="ECO:0000256" key="1">
    <source>
        <dbReference type="ARBA" id="ARBA00022603"/>
    </source>
</evidence>
<dbReference type="Gene3D" id="3.40.50.150">
    <property type="entry name" value="Vaccinia Virus protein VP39"/>
    <property type="match status" value="1"/>
</dbReference>
<keyword evidence="1 3" id="KW-0489">Methyltransferase</keyword>
<dbReference type="AlphaFoldDB" id="A0A345P3B0"/>
<keyword evidence="2 3" id="KW-0808">Transferase</keyword>
<gene>
    <name evidence="3" type="ORF">HYN46_02065</name>
</gene>
<evidence type="ECO:0000313" key="4">
    <source>
        <dbReference type="Proteomes" id="UP000253940"/>
    </source>
</evidence>
<evidence type="ECO:0000313" key="3">
    <source>
        <dbReference type="EMBL" id="AXI01769.1"/>
    </source>
</evidence>
<dbReference type="KEGG" id="mbah:HYN46_02065"/>
<dbReference type="SUPFAM" id="SSF53335">
    <property type="entry name" value="S-adenosyl-L-methionine-dependent methyltransferases"/>
    <property type="match status" value="1"/>
</dbReference>
<dbReference type="PANTHER" id="PTHR43619">
    <property type="entry name" value="S-ADENOSYL-L-METHIONINE-DEPENDENT METHYLTRANSFERASE YKTD-RELATED"/>
    <property type="match status" value="1"/>
</dbReference>
<dbReference type="OrthoDB" id="7063113at2"/>
<dbReference type="Pfam" id="PF04072">
    <property type="entry name" value="LCM"/>
    <property type="match status" value="1"/>
</dbReference>